<dbReference type="OrthoDB" id="9810615at2"/>
<dbReference type="InterPro" id="IPR029063">
    <property type="entry name" value="SAM-dependent_MTases_sf"/>
</dbReference>
<dbReference type="InterPro" id="IPR036390">
    <property type="entry name" value="WH_DNA-bd_sf"/>
</dbReference>
<keyword evidence="1 5" id="KW-0489">Methyltransferase</keyword>
<dbReference type="PANTHER" id="PTHR43712:SF2">
    <property type="entry name" value="O-METHYLTRANSFERASE CICE"/>
    <property type="match status" value="1"/>
</dbReference>
<dbReference type="InterPro" id="IPR001077">
    <property type="entry name" value="COMT_C"/>
</dbReference>
<dbReference type="KEGG" id="dru:Desru_0007"/>
<dbReference type="EMBL" id="CP002780">
    <property type="protein sequence ID" value="AEG58314.1"/>
    <property type="molecule type" value="Genomic_DNA"/>
</dbReference>
<name>F6DL05_DESRL</name>
<dbReference type="GO" id="GO:0008171">
    <property type="term" value="F:O-methyltransferase activity"/>
    <property type="evidence" value="ECO:0007669"/>
    <property type="project" value="InterPro"/>
</dbReference>
<evidence type="ECO:0000256" key="1">
    <source>
        <dbReference type="ARBA" id="ARBA00022603"/>
    </source>
</evidence>
<reference evidence="6" key="1">
    <citation type="submission" date="2011-05" db="EMBL/GenBank/DDBJ databases">
        <title>Complete sequence of Desulfotomaculum ruminis DSM 2154.</title>
        <authorList>
            <person name="Lucas S."/>
            <person name="Copeland A."/>
            <person name="Lapidus A."/>
            <person name="Cheng J.-F."/>
            <person name="Goodwin L."/>
            <person name="Pitluck S."/>
            <person name="Lu M."/>
            <person name="Detter J.C."/>
            <person name="Han C."/>
            <person name="Tapia R."/>
            <person name="Land M."/>
            <person name="Hauser L."/>
            <person name="Kyrpides N."/>
            <person name="Ivanova N."/>
            <person name="Mikhailova N."/>
            <person name="Pagani I."/>
            <person name="Stams A.J.M."/>
            <person name="Plugge C.M."/>
            <person name="Muyzer G."/>
            <person name="Kuever J."/>
            <person name="Parshina S.N."/>
            <person name="Ivanova A.E."/>
            <person name="Nazina T.N."/>
            <person name="Brambilla E."/>
            <person name="Spring S."/>
            <person name="Klenk H.-P."/>
            <person name="Woyke T."/>
        </authorList>
    </citation>
    <scope>NUCLEOTIDE SEQUENCE [LARGE SCALE GENOMIC DNA]</scope>
    <source>
        <strain evidence="6">ATCC 23193 / DSM 2154 / NCIB 8452 / DL</strain>
    </source>
</reference>
<keyword evidence="3" id="KW-0949">S-adenosyl-L-methionine</keyword>
<dbReference type="STRING" id="696281.Desru_0007"/>
<evidence type="ECO:0000313" key="6">
    <source>
        <dbReference type="Proteomes" id="UP000009234"/>
    </source>
</evidence>
<dbReference type="Gene3D" id="3.40.50.150">
    <property type="entry name" value="Vaccinia Virus protein VP39"/>
    <property type="match status" value="1"/>
</dbReference>
<dbReference type="InterPro" id="IPR036388">
    <property type="entry name" value="WH-like_DNA-bd_sf"/>
</dbReference>
<dbReference type="PANTHER" id="PTHR43712">
    <property type="entry name" value="PUTATIVE (AFU_ORTHOLOGUE AFUA_4G14580)-RELATED"/>
    <property type="match status" value="1"/>
</dbReference>
<dbReference type="Gene3D" id="1.10.10.10">
    <property type="entry name" value="Winged helix-like DNA-binding domain superfamily/Winged helix DNA-binding domain"/>
    <property type="match status" value="1"/>
</dbReference>
<dbReference type="SUPFAM" id="SSF53335">
    <property type="entry name" value="S-adenosyl-L-methionine-dependent methyltransferases"/>
    <property type="match status" value="1"/>
</dbReference>
<accession>F6DL05</accession>
<gene>
    <name evidence="5" type="ordered locus">Desru_0007</name>
</gene>
<evidence type="ECO:0000256" key="2">
    <source>
        <dbReference type="ARBA" id="ARBA00022679"/>
    </source>
</evidence>
<evidence type="ECO:0000313" key="5">
    <source>
        <dbReference type="EMBL" id="AEG58314.1"/>
    </source>
</evidence>
<dbReference type="CDD" id="cd02440">
    <property type="entry name" value="AdoMet_MTases"/>
    <property type="match status" value="1"/>
</dbReference>
<dbReference type="AlphaFoldDB" id="F6DL05"/>
<sequence>MPNLKNLMAPQEMLVAGAALKTGIFDFLYEKPATLEELAQALSMDFRALWTVTEALIALGYLTKDQEQMTLTSEAKDLFYNTHSENYIGYSLIHTFNVTKSWTQLPETLKTGKPPERLRDQQDIKGFMAAMGKYAGQISHELVKICLADLPEKPRVLDLGGGPLNYARPMARAGAMVTVQDVPEVCAVMQKTLLPGENIVFVPGDFTEGVVKGPFDLAFLGNICHIYGEKENCTLFHRVHGSLGSGGRIAIFDLVRGASPRAELFAVNMLVNTQTGGTWTFEQYSRWLEQAGFGNVTMHQVQDRQIITAERN</sequence>
<dbReference type="eggNOG" id="COG2227">
    <property type="taxonomic scope" value="Bacteria"/>
</dbReference>
<dbReference type="InterPro" id="IPR016461">
    <property type="entry name" value="COMT-like"/>
</dbReference>
<evidence type="ECO:0000259" key="4">
    <source>
        <dbReference type="Pfam" id="PF00891"/>
    </source>
</evidence>
<evidence type="ECO:0000256" key="3">
    <source>
        <dbReference type="ARBA" id="ARBA00022691"/>
    </source>
</evidence>
<dbReference type="RefSeq" id="WP_013840096.1">
    <property type="nucleotide sequence ID" value="NC_015589.1"/>
</dbReference>
<keyword evidence="6" id="KW-1185">Reference proteome</keyword>
<dbReference type="SUPFAM" id="SSF46785">
    <property type="entry name" value="Winged helix' DNA-binding domain"/>
    <property type="match status" value="1"/>
</dbReference>
<feature type="domain" description="O-methyltransferase C-terminal" evidence="4">
    <location>
        <begin position="119"/>
        <end position="293"/>
    </location>
</feature>
<reference evidence="5 6" key="2">
    <citation type="journal article" date="2012" name="Stand. Genomic Sci.">
        <title>Complete genome sequence of the sulfate-reducing firmicute Desulfotomaculum ruminis type strain (DL(T)).</title>
        <authorList>
            <person name="Spring S."/>
            <person name="Visser M."/>
            <person name="Lu M."/>
            <person name="Copeland A."/>
            <person name="Lapidus A."/>
            <person name="Lucas S."/>
            <person name="Cheng J.F."/>
            <person name="Han C."/>
            <person name="Tapia R."/>
            <person name="Goodwin L.A."/>
            <person name="Pitluck S."/>
            <person name="Ivanova N."/>
            <person name="Land M."/>
            <person name="Hauser L."/>
            <person name="Larimer F."/>
            <person name="Rohde M."/>
            <person name="Goker M."/>
            <person name="Detter J.C."/>
            <person name="Kyrpides N.C."/>
            <person name="Woyke T."/>
            <person name="Schaap P.J."/>
            <person name="Plugge C.M."/>
            <person name="Muyzer G."/>
            <person name="Kuever J."/>
            <person name="Pereira I.A."/>
            <person name="Parshina S.N."/>
            <person name="Bernier-Latmani R."/>
            <person name="Stams A.J."/>
            <person name="Klenk H.P."/>
        </authorList>
    </citation>
    <scope>NUCLEOTIDE SEQUENCE [LARGE SCALE GENOMIC DNA]</scope>
    <source>
        <strain evidence="6">ATCC 23193 / DSM 2154 / NCIB 8452 / DL</strain>
    </source>
</reference>
<dbReference type="Proteomes" id="UP000009234">
    <property type="component" value="Chromosome"/>
</dbReference>
<dbReference type="HOGENOM" id="CLU_005533_4_1_9"/>
<dbReference type="PROSITE" id="PS51683">
    <property type="entry name" value="SAM_OMT_II"/>
    <property type="match status" value="1"/>
</dbReference>
<organism evidence="5 6">
    <name type="scientific">Desulforamulus ruminis (strain ATCC 23193 / DSM 2154 / NCIMB 8452 / DL)</name>
    <name type="common">Desulfotomaculum ruminis</name>
    <dbReference type="NCBI Taxonomy" id="696281"/>
    <lineage>
        <taxon>Bacteria</taxon>
        <taxon>Bacillati</taxon>
        <taxon>Bacillota</taxon>
        <taxon>Clostridia</taxon>
        <taxon>Eubacteriales</taxon>
        <taxon>Peptococcaceae</taxon>
        <taxon>Desulforamulus</taxon>
    </lineage>
</organism>
<dbReference type="GO" id="GO:0032259">
    <property type="term" value="P:methylation"/>
    <property type="evidence" value="ECO:0007669"/>
    <property type="project" value="UniProtKB-KW"/>
</dbReference>
<keyword evidence="2 5" id="KW-0808">Transferase</keyword>
<protein>
    <submittedName>
        <fullName evidence="5">O-methyltransferase family 2</fullName>
    </submittedName>
</protein>
<proteinExistence type="predicted"/>
<dbReference type="Pfam" id="PF00891">
    <property type="entry name" value="Methyltransf_2"/>
    <property type="match status" value="1"/>
</dbReference>